<dbReference type="GO" id="GO:0016491">
    <property type="term" value="F:oxidoreductase activity"/>
    <property type="evidence" value="ECO:0007669"/>
    <property type="project" value="InterPro"/>
</dbReference>
<dbReference type="InterPro" id="IPR000866">
    <property type="entry name" value="AhpC/TSA"/>
</dbReference>
<reference evidence="6" key="1">
    <citation type="submission" date="2020-05" db="EMBL/GenBank/DDBJ databases">
        <authorList>
            <person name="Chiriac C."/>
            <person name="Salcher M."/>
            <person name="Ghai R."/>
            <person name="Kavagutti S V."/>
        </authorList>
    </citation>
    <scope>NUCLEOTIDE SEQUENCE</scope>
</reference>
<dbReference type="InterPro" id="IPR036249">
    <property type="entry name" value="Thioredoxin-like_sf"/>
</dbReference>
<keyword evidence="4" id="KW-0676">Redox-active center</keyword>
<evidence type="ECO:0000256" key="2">
    <source>
        <dbReference type="ARBA" id="ARBA00022748"/>
    </source>
</evidence>
<name>A0A6J6S4J6_9ZZZZ</name>
<dbReference type="GO" id="GO:0017004">
    <property type="term" value="P:cytochrome complex assembly"/>
    <property type="evidence" value="ECO:0007669"/>
    <property type="project" value="UniProtKB-KW"/>
</dbReference>
<dbReference type="EMBL" id="CAEZYL010000092">
    <property type="protein sequence ID" value="CAB4729920.1"/>
    <property type="molecule type" value="Genomic_DNA"/>
</dbReference>
<dbReference type="PROSITE" id="PS51352">
    <property type="entry name" value="THIOREDOXIN_2"/>
    <property type="match status" value="1"/>
</dbReference>
<dbReference type="Pfam" id="PF00578">
    <property type="entry name" value="AhpC-TSA"/>
    <property type="match status" value="1"/>
</dbReference>
<accession>A0A6J6S4J6</accession>
<evidence type="ECO:0000256" key="3">
    <source>
        <dbReference type="ARBA" id="ARBA00023157"/>
    </source>
</evidence>
<protein>
    <submittedName>
        <fullName evidence="6">Unannotated protein</fullName>
    </submittedName>
</protein>
<evidence type="ECO:0000256" key="1">
    <source>
        <dbReference type="ARBA" id="ARBA00004196"/>
    </source>
</evidence>
<feature type="domain" description="Thioredoxin" evidence="5">
    <location>
        <begin position="13"/>
        <end position="177"/>
    </location>
</feature>
<dbReference type="Gene3D" id="3.40.30.10">
    <property type="entry name" value="Glutaredoxin"/>
    <property type="match status" value="1"/>
</dbReference>
<dbReference type="GO" id="GO:0030313">
    <property type="term" value="C:cell envelope"/>
    <property type="evidence" value="ECO:0007669"/>
    <property type="project" value="UniProtKB-SubCell"/>
</dbReference>
<keyword evidence="2" id="KW-0201">Cytochrome c-type biogenesis</keyword>
<organism evidence="6">
    <name type="scientific">freshwater metagenome</name>
    <dbReference type="NCBI Taxonomy" id="449393"/>
    <lineage>
        <taxon>unclassified sequences</taxon>
        <taxon>metagenomes</taxon>
        <taxon>ecological metagenomes</taxon>
    </lineage>
</organism>
<dbReference type="InterPro" id="IPR050553">
    <property type="entry name" value="Thioredoxin_ResA/DsbE_sf"/>
</dbReference>
<dbReference type="SUPFAM" id="SSF52833">
    <property type="entry name" value="Thioredoxin-like"/>
    <property type="match status" value="1"/>
</dbReference>
<evidence type="ECO:0000259" key="5">
    <source>
        <dbReference type="PROSITE" id="PS51352"/>
    </source>
</evidence>
<dbReference type="PANTHER" id="PTHR42852">
    <property type="entry name" value="THIOL:DISULFIDE INTERCHANGE PROTEIN DSBE"/>
    <property type="match status" value="1"/>
</dbReference>
<evidence type="ECO:0000256" key="4">
    <source>
        <dbReference type="ARBA" id="ARBA00023284"/>
    </source>
</evidence>
<dbReference type="AlphaFoldDB" id="A0A6J6S4J6"/>
<sequence>MRKIIAIITCSLLLASCSAPSTKKSDAIGEIVSCTTINTDRITTKGTVLPCLDGGPGIVMEALRGPVVVNVWGSWCAPCIEEMPYFVALAETGKINIVGVDVEEKNAAAGKKFALSHGMNWPILYDPDGRTKALYGMGVPVTWYINAKGEVAYRHVGLVKSKKILFDEVRKYLGVDL</sequence>
<evidence type="ECO:0000313" key="6">
    <source>
        <dbReference type="EMBL" id="CAB4729920.1"/>
    </source>
</evidence>
<dbReference type="CDD" id="cd02966">
    <property type="entry name" value="TlpA_like_family"/>
    <property type="match status" value="1"/>
</dbReference>
<keyword evidence="3" id="KW-1015">Disulfide bond</keyword>
<dbReference type="PROSITE" id="PS51257">
    <property type="entry name" value="PROKAR_LIPOPROTEIN"/>
    <property type="match status" value="1"/>
</dbReference>
<comment type="subcellular location">
    <subcellularLocation>
        <location evidence="1">Cell envelope</location>
    </subcellularLocation>
</comment>
<dbReference type="PANTHER" id="PTHR42852:SF6">
    <property type="entry name" value="THIOL:DISULFIDE INTERCHANGE PROTEIN DSBE"/>
    <property type="match status" value="1"/>
</dbReference>
<gene>
    <name evidence="6" type="ORF">UFOPK2689_01106</name>
</gene>
<proteinExistence type="predicted"/>
<dbReference type="GO" id="GO:0016209">
    <property type="term" value="F:antioxidant activity"/>
    <property type="evidence" value="ECO:0007669"/>
    <property type="project" value="InterPro"/>
</dbReference>
<dbReference type="InterPro" id="IPR013766">
    <property type="entry name" value="Thioredoxin_domain"/>
</dbReference>